<reference evidence="1" key="1">
    <citation type="journal article" date="2019" name="bioRxiv">
        <title>The Genome of the Zebra Mussel, Dreissena polymorpha: A Resource for Invasive Species Research.</title>
        <authorList>
            <person name="McCartney M.A."/>
            <person name="Auch B."/>
            <person name="Kono T."/>
            <person name="Mallez S."/>
            <person name="Zhang Y."/>
            <person name="Obille A."/>
            <person name="Becker A."/>
            <person name="Abrahante J.E."/>
            <person name="Garbe J."/>
            <person name="Badalamenti J.P."/>
            <person name="Herman A."/>
            <person name="Mangelson H."/>
            <person name="Liachko I."/>
            <person name="Sullivan S."/>
            <person name="Sone E.D."/>
            <person name="Koren S."/>
            <person name="Silverstein K.A.T."/>
            <person name="Beckman K.B."/>
            <person name="Gohl D.M."/>
        </authorList>
    </citation>
    <scope>NUCLEOTIDE SEQUENCE</scope>
    <source>
        <strain evidence="1">Duluth1</strain>
        <tissue evidence="1">Whole animal</tissue>
    </source>
</reference>
<dbReference type="EMBL" id="JAIWYP010000008">
    <property type="protein sequence ID" value="KAH3790363.1"/>
    <property type="molecule type" value="Genomic_DNA"/>
</dbReference>
<proteinExistence type="predicted"/>
<accession>A0A9D4F3K9</accession>
<name>A0A9D4F3K9_DREPO</name>
<organism evidence="1 2">
    <name type="scientific">Dreissena polymorpha</name>
    <name type="common">Zebra mussel</name>
    <name type="synonym">Mytilus polymorpha</name>
    <dbReference type="NCBI Taxonomy" id="45954"/>
    <lineage>
        <taxon>Eukaryota</taxon>
        <taxon>Metazoa</taxon>
        <taxon>Spiralia</taxon>
        <taxon>Lophotrochozoa</taxon>
        <taxon>Mollusca</taxon>
        <taxon>Bivalvia</taxon>
        <taxon>Autobranchia</taxon>
        <taxon>Heteroconchia</taxon>
        <taxon>Euheterodonta</taxon>
        <taxon>Imparidentia</taxon>
        <taxon>Neoheterodontei</taxon>
        <taxon>Myida</taxon>
        <taxon>Dreissenoidea</taxon>
        <taxon>Dreissenidae</taxon>
        <taxon>Dreissena</taxon>
    </lineage>
</organism>
<evidence type="ECO:0000313" key="1">
    <source>
        <dbReference type="EMBL" id="KAH3790363.1"/>
    </source>
</evidence>
<comment type="caution">
    <text evidence="1">The sequence shown here is derived from an EMBL/GenBank/DDBJ whole genome shotgun (WGS) entry which is preliminary data.</text>
</comment>
<sequence>MAYQDITFVVSIDGEEHHIISSATLVEALNSDDHSTRQHAYEYILSVLRQGKTSAGTPSDGGGGGGGGGKAVGDDDCYYDKNCNADTDNFDDDNGDHEWIIIRPQTKFRGVYRSELVCLLVGLSVGQVRIWAMPESLPENQRPERYFQYYMDKITNPAPA</sequence>
<reference evidence="1" key="2">
    <citation type="submission" date="2020-11" db="EMBL/GenBank/DDBJ databases">
        <authorList>
            <person name="McCartney M.A."/>
            <person name="Auch B."/>
            <person name="Kono T."/>
            <person name="Mallez S."/>
            <person name="Becker A."/>
            <person name="Gohl D.M."/>
            <person name="Silverstein K.A.T."/>
            <person name="Koren S."/>
            <person name="Bechman K.B."/>
            <person name="Herman A."/>
            <person name="Abrahante J.E."/>
            <person name="Garbe J."/>
        </authorList>
    </citation>
    <scope>NUCLEOTIDE SEQUENCE</scope>
    <source>
        <strain evidence="1">Duluth1</strain>
        <tissue evidence="1">Whole animal</tissue>
    </source>
</reference>
<dbReference type="AlphaFoldDB" id="A0A9D4F3K9"/>
<gene>
    <name evidence="1" type="ORF">DPMN_168561</name>
</gene>
<dbReference type="Proteomes" id="UP000828390">
    <property type="component" value="Unassembled WGS sequence"/>
</dbReference>
<protein>
    <submittedName>
        <fullName evidence="1">Uncharacterized protein</fullName>
    </submittedName>
</protein>
<keyword evidence="2" id="KW-1185">Reference proteome</keyword>
<evidence type="ECO:0000313" key="2">
    <source>
        <dbReference type="Proteomes" id="UP000828390"/>
    </source>
</evidence>